<name>A0AAU9IR96_9CILI</name>
<keyword evidence="2" id="KW-1185">Reference proteome</keyword>
<reference evidence="1" key="1">
    <citation type="submission" date="2021-09" db="EMBL/GenBank/DDBJ databases">
        <authorList>
            <consortium name="AG Swart"/>
            <person name="Singh M."/>
            <person name="Singh A."/>
            <person name="Seah K."/>
            <person name="Emmerich C."/>
        </authorList>
    </citation>
    <scope>NUCLEOTIDE SEQUENCE</scope>
    <source>
        <strain evidence="1">ATCC30299</strain>
    </source>
</reference>
<dbReference type="EMBL" id="CAJZBQ010000016">
    <property type="protein sequence ID" value="CAG9316563.1"/>
    <property type="molecule type" value="Genomic_DNA"/>
</dbReference>
<evidence type="ECO:0000313" key="2">
    <source>
        <dbReference type="Proteomes" id="UP001162131"/>
    </source>
</evidence>
<protein>
    <submittedName>
        <fullName evidence="1">Uncharacterized protein</fullName>
    </submittedName>
</protein>
<accession>A0AAU9IR96</accession>
<dbReference type="Proteomes" id="UP001162131">
    <property type="component" value="Unassembled WGS sequence"/>
</dbReference>
<evidence type="ECO:0000313" key="1">
    <source>
        <dbReference type="EMBL" id="CAG9316563.1"/>
    </source>
</evidence>
<comment type="caution">
    <text evidence="1">The sequence shown here is derived from an EMBL/GenBank/DDBJ whole genome shotgun (WGS) entry which is preliminary data.</text>
</comment>
<dbReference type="AlphaFoldDB" id="A0AAU9IR96"/>
<proteinExistence type="predicted"/>
<organism evidence="1 2">
    <name type="scientific">Blepharisma stoltei</name>
    <dbReference type="NCBI Taxonomy" id="1481888"/>
    <lineage>
        <taxon>Eukaryota</taxon>
        <taxon>Sar</taxon>
        <taxon>Alveolata</taxon>
        <taxon>Ciliophora</taxon>
        <taxon>Postciliodesmatophora</taxon>
        <taxon>Heterotrichea</taxon>
        <taxon>Heterotrichida</taxon>
        <taxon>Blepharismidae</taxon>
        <taxon>Blepharisma</taxon>
    </lineage>
</organism>
<gene>
    <name evidence="1" type="ORF">BSTOLATCC_MIC16672</name>
</gene>
<sequence length="204" mass="23959">MKIKSPKPRLSKIQKKSVENDISRPLFSELSPFIRDKTNEALEKHFKKLFSHTKRYSLISSPKKSEVRSARNSETKLSRNIKIPELKLKKRSTSSSLNKGWELCRLLFPYQQPSTDRTTATSFSQRKSMKLDLSYENSSSTPLPQRKKSSYRNNPYLKNIVLDYPYTPTLPKSNRRHNYSFSKIAEEKKWHAELSDIEKILYKL</sequence>